<evidence type="ECO:0000313" key="1">
    <source>
        <dbReference type="EMBL" id="KMO73332.1"/>
    </source>
</evidence>
<dbReference type="RefSeq" id="WP_048420363.1">
    <property type="nucleotide sequence ID" value="NZ_JYNX01000060.1"/>
</dbReference>
<proteinExistence type="predicted"/>
<dbReference type="EMBL" id="JYNX01000060">
    <property type="protein sequence ID" value="KMO73332.1"/>
    <property type="molecule type" value="Genomic_DNA"/>
</dbReference>
<keyword evidence="2" id="KW-1185">Reference proteome</keyword>
<name>A0A0J6VV66_MYCCU</name>
<dbReference type="OrthoDB" id="9815825at2"/>
<accession>A0A0J6VV66</accession>
<reference evidence="1 2" key="1">
    <citation type="journal article" date="2015" name="Genome Biol. Evol.">
        <title>Characterization of Three Mycobacterium spp. with Potential Use in Bioremediation by Genome Sequencing and Comparative Genomics.</title>
        <authorList>
            <person name="Das S."/>
            <person name="Pettersson B.M."/>
            <person name="Behra P.R."/>
            <person name="Ramesh M."/>
            <person name="Dasgupta S."/>
            <person name="Bhattacharya A."/>
            <person name="Kirsebom L.A."/>
        </authorList>
    </citation>
    <scope>NUCLEOTIDE SEQUENCE [LARGE SCALE GENOMIC DNA]</scope>
    <source>
        <strain evidence="1 2">DSM 44219</strain>
    </source>
</reference>
<organism evidence="1 2">
    <name type="scientific">Mycolicibacterium chubuense</name>
    <name type="common">Mycobacterium chubuense</name>
    <dbReference type="NCBI Taxonomy" id="1800"/>
    <lineage>
        <taxon>Bacteria</taxon>
        <taxon>Bacillati</taxon>
        <taxon>Actinomycetota</taxon>
        <taxon>Actinomycetes</taxon>
        <taxon>Mycobacteriales</taxon>
        <taxon>Mycobacteriaceae</taxon>
        <taxon>Mycolicibacterium</taxon>
    </lineage>
</organism>
<dbReference type="AlphaFoldDB" id="A0A0J6VV66"/>
<dbReference type="PATRIC" id="fig|1800.3.peg.4531"/>
<dbReference type="Proteomes" id="UP000036176">
    <property type="component" value="Unassembled WGS sequence"/>
</dbReference>
<evidence type="ECO:0000313" key="2">
    <source>
        <dbReference type="Proteomes" id="UP000036176"/>
    </source>
</evidence>
<comment type="caution">
    <text evidence="1">The sequence shown here is derived from an EMBL/GenBank/DDBJ whole genome shotgun (WGS) entry which is preliminary data.</text>
</comment>
<sequence>MSPIGVGIIGAGNVAALYTAFARDLSEGTRETPSFGDAVRIHRLVDRIARGASTAGTTMTADLEETPCALQS</sequence>
<protein>
    <submittedName>
        <fullName evidence="1">Uncharacterized protein</fullName>
    </submittedName>
</protein>
<gene>
    <name evidence="1" type="ORF">MCHUDSM44219_04510</name>
</gene>